<organism evidence="3 4">
    <name type="scientific">Hexamita inflata</name>
    <dbReference type="NCBI Taxonomy" id="28002"/>
    <lineage>
        <taxon>Eukaryota</taxon>
        <taxon>Metamonada</taxon>
        <taxon>Diplomonadida</taxon>
        <taxon>Hexamitidae</taxon>
        <taxon>Hexamitinae</taxon>
        <taxon>Hexamita</taxon>
    </lineage>
</organism>
<dbReference type="EMBL" id="CAXDID020000011">
    <property type="protein sequence ID" value="CAL5979737.1"/>
    <property type="molecule type" value="Genomic_DNA"/>
</dbReference>
<reference evidence="3 4" key="1">
    <citation type="submission" date="2024-07" db="EMBL/GenBank/DDBJ databases">
        <authorList>
            <person name="Akdeniz Z."/>
        </authorList>
    </citation>
    <scope>NUCLEOTIDE SEQUENCE [LARGE SCALE GENOMIC DNA]</scope>
</reference>
<protein>
    <recommendedName>
        <fullName evidence="2">RING-type domain-containing protein</fullName>
    </recommendedName>
</protein>
<accession>A0ABP1GV15</accession>
<dbReference type="SUPFAM" id="SSF57850">
    <property type="entry name" value="RING/U-box"/>
    <property type="match status" value="1"/>
</dbReference>
<feature type="coiled-coil region" evidence="1">
    <location>
        <begin position="860"/>
        <end position="894"/>
    </location>
</feature>
<feature type="domain" description="RING-type" evidence="2">
    <location>
        <begin position="910"/>
        <end position="979"/>
    </location>
</feature>
<feature type="coiled-coil region" evidence="1">
    <location>
        <begin position="575"/>
        <end position="604"/>
    </location>
</feature>
<gene>
    <name evidence="3" type="ORF">HINF_LOCUS5841</name>
</gene>
<comment type="caution">
    <text evidence="3">The sequence shown here is derived from an EMBL/GenBank/DDBJ whole genome shotgun (WGS) entry which is preliminary data.</text>
</comment>
<evidence type="ECO:0000256" key="1">
    <source>
        <dbReference type="SAM" id="Coils"/>
    </source>
</evidence>
<dbReference type="InterPro" id="IPR001841">
    <property type="entry name" value="Znf_RING"/>
</dbReference>
<keyword evidence="1" id="KW-0175">Coiled coil</keyword>
<sequence>MNLGRIQLSSVVAQQQCQIDFVHKSGENTYLFALIQDQLRIIRQHQQCELLDFQVKFEHVLAVSVSTCSTFIAFSTQSGLHVICTQSKKPCALFIPLKYQISALHFQVPFQPSYSGELLFGTTDGSVFATQFQFTKKLQIIGNQNQFKLLQKYNHPVLGIDTCEFVFDQILQNVAFFCGASPSGFQTDLNQKPINYKQPNQMNYEKGTMKRLFVLIGTSTGCKLMNGRGYNASDILLSILDAEYTNVIPKGVVSQVQRNVEFVREGENVVGWAWIAAQQGKKKLIQYNEVVFENEQDKKDGWAVIEVKKDIGIQTAQQIFTSHKSSQCITHHCFLGKFPQNIKNLFNGCCGIMQGAKPQMISSQNFLNGDEQFTKTFEMISLHATSFTSPLLVRPDFVRGFQITESQIILYFAQDVFIISQVSKIIEEQFAFSQFYDKQAEINNCLSVEGDKEIISCCDNIIYGNNFITQSQLSDSDSWMDLVRKQRFQQALEIAGKYKNQVKYYQALEVSDKIEAAKLFGKSSGQFSNIFIKLQGNKEAIFNYCKSKLEFSTDLDTEQKHIIVSAAITNIFQYIKELQVQAEEEQDQNRKESKQEKIKRIQQMSLEFISDNYQNINFDISDIIDDKKLILHCVQNQSLFKQFELYKTFITITKDPQIQFQLFDLLQLNLQKNNQQILFYNIAYLSEIDWRATRALIMSYCKNNVVNQSYLSYGLYQLKPQHRYNLLKDMPSLNYRYLQFNDAVKLNLLSEISQYFDLPNQLQIAQTLCQNKLNDHLTDFYIHINRPERGILYSPQRASQILKQVVFPYNILYEQLFKKYLFNQTNTSPISYFKILQDNFVPTNIETILTDSVQIDFELKQLIKDRIQSLQSELEILKNNVENANRAASGIDQNIFNLQRRFFKICESKCSICKEIIHKDKIAFVCSHNYHLECIAKCQTKRKDQIDVLLLKLDQQNDKERQGSILKLSDLVNKKCPECGFDSNQHNYLDFL</sequence>
<proteinExistence type="predicted"/>
<keyword evidence="4" id="KW-1185">Reference proteome</keyword>
<dbReference type="InterPro" id="IPR013083">
    <property type="entry name" value="Znf_RING/FYVE/PHD"/>
</dbReference>
<evidence type="ECO:0000313" key="3">
    <source>
        <dbReference type="EMBL" id="CAL5979737.1"/>
    </source>
</evidence>
<evidence type="ECO:0000259" key="2">
    <source>
        <dbReference type="SMART" id="SM00184"/>
    </source>
</evidence>
<name>A0ABP1GV15_9EUKA</name>
<dbReference type="Proteomes" id="UP001642409">
    <property type="component" value="Unassembled WGS sequence"/>
</dbReference>
<evidence type="ECO:0000313" key="4">
    <source>
        <dbReference type="Proteomes" id="UP001642409"/>
    </source>
</evidence>
<dbReference type="Gene3D" id="3.30.40.10">
    <property type="entry name" value="Zinc/RING finger domain, C3HC4 (zinc finger)"/>
    <property type="match status" value="1"/>
</dbReference>
<dbReference type="SMART" id="SM00184">
    <property type="entry name" value="RING"/>
    <property type="match status" value="1"/>
</dbReference>